<dbReference type="CDD" id="cd07398">
    <property type="entry name" value="MPP_YbbF-LpxH"/>
    <property type="match status" value="1"/>
</dbReference>
<gene>
    <name evidence="1" type="ORF">SAMN06295970_109164</name>
</gene>
<evidence type="ECO:0000313" key="2">
    <source>
        <dbReference type="Proteomes" id="UP001158049"/>
    </source>
</evidence>
<dbReference type="EMBL" id="FXUL01000009">
    <property type="protein sequence ID" value="SMP63943.1"/>
    <property type="molecule type" value="Genomic_DNA"/>
</dbReference>
<accession>A0ABY1Q9C4</accession>
<name>A0ABY1Q9C4_9BURK</name>
<comment type="caution">
    <text evidence="1">The sequence shown here is derived from an EMBL/GenBank/DDBJ whole genome shotgun (WGS) entry which is preliminary data.</text>
</comment>
<dbReference type="InterPro" id="IPR043461">
    <property type="entry name" value="LpxH-like"/>
</dbReference>
<organism evidence="1 2">
    <name type="scientific">Noviherbaspirillum suwonense</name>
    <dbReference type="NCBI Taxonomy" id="1224511"/>
    <lineage>
        <taxon>Bacteria</taxon>
        <taxon>Pseudomonadati</taxon>
        <taxon>Pseudomonadota</taxon>
        <taxon>Betaproteobacteria</taxon>
        <taxon>Burkholderiales</taxon>
        <taxon>Oxalobacteraceae</taxon>
        <taxon>Noviherbaspirillum</taxon>
    </lineage>
</organism>
<reference evidence="1 2" key="1">
    <citation type="submission" date="2017-05" db="EMBL/GenBank/DDBJ databases">
        <authorList>
            <person name="Varghese N."/>
            <person name="Submissions S."/>
        </authorList>
    </citation>
    <scope>NUCLEOTIDE SEQUENCE [LARGE SCALE GENOMIC DNA]</scope>
    <source>
        <strain evidence="1 2">DSM 26001</strain>
    </source>
</reference>
<dbReference type="PANTHER" id="PTHR34990:SF2">
    <property type="entry name" value="BLL8164 PROTEIN"/>
    <property type="match status" value="1"/>
</dbReference>
<dbReference type="Gene3D" id="3.60.21.10">
    <property type="match status" value="1"/>
</dbReference>
<dbReference type="RefSeq" id="WP_283442837.1">
    <property type="nucleotide sequence ID" value="NZ_FXUL01000009.1"/>
</dbReference>
<dbReference type="InterPro" id="IPR029052">
    <property type="entry name" value="Metallo-depent_PP-like"/>
</dbReference>
<dbReference type="SUPFAM" id="SSF56300">
    <property type="entry name" value="Metallo-dependent phosphatases"/>
    <property type="match status" value="1"/>
</dbReference>
<keyword evidence="2" id="KW-1185">Reference proteome</keyword>
<evidence type="ECO:0000313" key="1">
    <source>
        <dbReference type="EMBL" id="SMP63943.1"/>
    </source>
</evidence>
<dbReference type="PANTHER" id="PTHR34990">
    <property type="entry name" value="UDP-2,3-DIACYLGLUCOSAMINE HYDROLASE-RELATED"/>
    <property type="match status" value="1"/>
</dbReference>
<sequence length="302" mass="34092">MKTDRFSCSREQEDYQKNPRKPTQFKAIWISDVHLGTPESHAERLLELLQLTESETLYLVGDIVDRLELKRHRYWEQSDAKVVEAIVEKASQGTRVVFVPCTRGAPFRKFVGQYLKGIPIQDELVHVTAQGKRMLVLHGDRFDRAANNALWLRYCGTHLAPTVQRLLQAVDNWRERIGLTDRSLPGWQDIEPVDAVYLRSFAQALTSEAKQKGLDGVICSHVHKPEIREISGILYCNDGDWAAHQSAMVEDLSGALRLVTWQDIILQSDRAALCEDLAASESQALLIGNARRIPTGLSAQPV</sequence>
<dbReference type="Proteomes" id="UP001158049">
    <property type="component" value="Unassembled WGS sequence"/>
</dbReference>
<proteinExistence type="predicted"/>
<protein>
    <submittedName>
        <fullName evidence="1">UDP-2,3-diacylglucosamine pyrophosphatase LpxH</fullName>
    </submittedName>
</protein>